<dbReference type="Pfam" id="PF13346">
    <property type="entry name" value="ABC2_membrane_5"/>
    <property type="match status" value="1"/>
</dbReference>
<gene>
    <name evidence="2" type="ORF">JW646_08425</name>
</gene>
<keyword evidence="1" id="KW-1133">Transmembrane helix</keyword>
<feature type="transmembrane region" description="Helical" evidence="1">
    <location>
        <begin position="20"/>
        <end position="39"/>
    </location>
</feature>
<proteinExistence type="predicted"/>
<dbReference type="RefSeq" id="WP_228417278.1">
    <property type="nucleotide sequence ID" value="NZ_CP081135.1"/>
</dbReference>
<keyword evidence="1" id="KW-0472">Membrane</keyword>
<feature type="transmembrane region" description="Helical" evidence="1">
    <location>
        <begin position="83"/>
        <end position="103"/>
    </location>
</feature>
<keyword evidence="1" id="KW-0812">Transmembrane</keyword>
<dbReference type="EMBL" id="CP081135">
    <property type="protein sequence ID" value="UEL49456.1"/>
    <property type="molecule type" value="Genomic_DNA"/>
</dbReference>
<evidence type="ECO:0000313" key="3">
    <source>
        <dbReference type="Proteomes" id="UP001198983"/>
    </source>
</evidence>
<dbReference type="PANTHER" id="PTHR41309">
    <property type="entry name" value="MEMBRANE PROTEIN-RELATED"/>
    <property type="match status" value="1"/>
</dbReference>
<feature type="transmembrane region" description="Helical" evidence="1">
    <location>
        <begin position="188"/>
        <end position="206"/>
    </location>
</feature>
<reference evidence="2 3" key="1">
    <citation type="journal article" date="2023" name="Int. J. Syst. Evol. Microbiol.">
        <title>Terrisporobacter hibernicus sp. nov., isolated from bovine faeces in Northern Ireland.</title>
        <authorList>
            <person name="Mitchell M."/>
            <person name="Nguyen S.V."/>
            <person name="Connor M."/>
            <person name="Fairley D.J."/>
            <person name="Donoghue O."/>
            <person name="Marshall H."/>
            <person name="Koolman L."/>
            <person name="McMullan G."/>
            <person name="Schaffer K.E."/>
            <person name="McGrath J.W."/>
            <person name="Fanning S."/>
        </authorList>
    </citation>
    <scope>NUCLEOTIDE SEQUENCE [LARGE SCALE GENOMIC DNA]</scope>
    <source>
        <strain evidence="2 3">MCA3</strain>
    </source>
</reference>
<feature type="transmembrane region" description="Helical" evidence="1">
    <location>
        <begin position="148"/>
        <end position="168"/>
    </location>
</feature>
<evidence type="ECO:0000313" key="2">
    <source>
        <dbReference type="EMBL" id="UEL49456.1"/>
    </source>
</evidence>
<dbReference type="KEGG" id="tem:JW646_08425"/>
<protein>
    <submittedName>
        <fullName evidence="2">ABC-2 transporter permease</fullName>
    </submittedName>
</protein>
<sequence length="218" mass="25503">MFNLLKKDLICCFKVDTKTILKLIIGIFLISITLIPSIFTPLSTVTLTFFLSYIFIFRSFYLDELNKCDYFFNSMPIEKDDIVYSKYLFATVIIIGSLLLSYFCSKIANNILEFRNFNMDVVLISLILVLLFISITFPLTFKYGYRKSYIILNMIIAVVVMMGIFRARNMQTFMMGEWEKAPILIDKTLIVKLILVIIMYLVSMYISKKIYNKKEIAQ</sequence>
<dbReference type="InterPro" id="IPR025699">
    <property type="entry name" value="ABC2_memb-like"/>
</dbReference>
<accession>A0AAX2ZKA8</accession>
<feature type="transmembrane region" description="Helical" evidence="1">
    <location>
        <begin position="45"/>
        <end position="62"/>
    </location>
</feature>
<keyword evidence="3" id="KW-1185">Reference proteome</keyword>
<feature type="transmembrane region" description="Helical" evidence="1">
    <location>
        <begin position="123"/>
        <end position="141"/>
    </location>
</feature>
<dbReference type="Proteomes" id="UP001198983">
    <property type="component" value="Chromosome"/>
</dbReference>
<evidence type="ECO:0000256" key="1">
    <source>
        <dbReference type="SAM" id="Phobius"/>
    </source>
</evidence>
<name>A0AAX2ZKA8_9FIRM</name>
<organism evidence="2 3">
    <name type="scientific">Terrisporobacter hibernicus</name>
    <dbReference type="NCBI Taxonomy" id="2813371"/>
    <lineage>
        <taxon>Bacteria</taxon>
        <taxon>Bacillati</taxon>
        <taxon>Bacillota</taxon>
        <taxon>Clostridia</taxon>
        <taxon>Peptostreptococcales</taxon>
        <taxon>Peptostreptococcaceae</taxon>
        <taxon>Terrisporobacter</taxon>
    </lineage>
</organism>
<dbReference type="PANTHER" id="PTHR41309:SF2">
    <property type="entry name" value="MEMBRANE PROTEIN"/>
    <property type="match status" value="1"/>
</dbReference>
<dbReference type="AlphaFoldDB" id="A0AAX2ZKA8"/>